<keyword evidence="2" id="KW-1185">Reference proteome</keyword>
<comment type="caution">
    <text evidence="1">The sequence shown here is derived from an EMBL/GenBank/DDBJ whole genome shotgun (WGS) entry which is preliminary data.</text>
</comment>
<evidence type="ECO:0008006" key="3">
    <source>
        <dbReference type="Google" id="ProtNLM"/>
    </source>
</evidence>
<protein>
    <recommendedName>
        <fullName evidence="3">DUF2171 domain-containing protein</fullName>
    </recommendedName>
</protein>
<evidence type="ECO:0000313" key="2">
    <source>
        <dbReference type="Proteomes" id="UP001228905"/>
    </source>
</evidence>
<dbReference type="InterPro" id="IPR018684">
    <property type="entry name" value="DUF2171"/>
</dbReference>
<dbReference type="Proteomes" id="UP001228905">
    <property type="component" value="Unassembled WGS sequence"/>
</dbReference>
<name>A0ABU0IMS5_9CAUL</name>
<dbReference type="RefSeq" id="WP_307344491.1">
    <property type="nucleotide sequence ID" value="NZ_JAUSVS010000001.1"/>
</dbReference>
<reference evidence="1 2" key="1">
    <citation type="submission" date="2023-07" db="EMBL/GenBank/DDBJ databases">
        <title>Genomic Encyclopedia of Type Strains, Phase IV (KMG-IV): sequencing the most valuable type-strain genomes for metagenomic binning, comparative biology and taxonomic classification.</title>
        <authorList>
            <person name="Goeker M."/>
        </authorList>
    </citation>
    <scope>NUCLEOTIDE SEQUENCE [LARGE SCALE GENOMIC DNA]</scope>
    <source>
        <strain evidence="1 2">DSM 18695</strain>
    </source>
</reference>
<gene>
    <name evidence="1" type="ORF">QO010_000047</name>
</gene>
<dbReference type="Pfam" id="PF09939">
    <property type="entry name" value="DUF2171"/>
    <property type="match status" value="1"/>
</dbReference>
<organism evidence="1 2">
    <name type="scientific">Caulobacter ginsengisoli</name>
    <dbReference type="NCBI Taxonomy" id="400775"/>
    <lineage>
        <taxon>Bacteria</taxon>
        <taxon>Pseudomonadati</taxon>
        <taxon>Pseudomonadota</taxon>
        <taxon>Alphaproteobacteria</taxon>
        <taxon>Caulobacterales</taxon>
        <taxon>Caulobacteraceae</taxon>
        <taxon>Caulobacter</taxon>
    </lineage>
</organism>
<sequence length="70" mass="7616">MTDAFRTHMQVIGSDDRPVGAILRIVGRHIELAVEPVLHIPLLWVARVEADLVRLDRPAAQALAASPKAA</sequence>
<evidence type="ECO:0000313" key="1">
    <source>
        <dbReference type="EMBL" id="MDQ0462299.1"/>
    </source>
</evidence>
<dbReference type="EMBL" id="JAUSVS010000001">
    <property type="protein sequence ID" value="MDQ0462299.1"/>
    <property type="molecule type" value="Genomic_DNA"/>
</dbReference>
<accession>A0ABU0IMS5</accession>
<proteinExistence type="predicted"/>